<dbReference type="GO" id="GO:0043565">
    <property type="term" value="F:sequence-specific DNA binding"/>
    <property type="evidence" value="ECO:0007669"/>
    <property type="project" value="InterPro"/>
</dbReference>
<dbReference type="SMART" id="SM00342">
    <property type="entry name" value="HTH_ARAC"/>
    <property type="match status" value="1"/>
</dbReference>
<dbReference type="InterPro" id="IPR010499">
    <property type="entry name" value="AraC_E-bd"/>
</dbReference>
<dbReference type="Pfam" id="PF06445">
    <property type="entry name" value="GyrI-like"/>
    <property type="match status" value="1"/>
</dbReference>
<dbReference type="PANTHER" id="PTHR40055">
    <property type="entry name" value="TRANSCRIPTIONAL REGULATOR YGIV-RELATED"/>
    <property type="match status" value="1"/>
</dbReference>
<gene>
    <name evidence="4" type="ORF">AA20_06745</name>
</gene>
<dbReference type="InterPro" id="IPR050908">
    <property type="entry name" value="SmbC-like"/>
</dbReference>
<dbReference type="PATRIC" id="fig|1447256.3.peg.1316"/>
<dbReference type="Pfam" id="PF12833">
    <property type="entry name" value="HTH_18"/>
    <property type="match status" value="1"/>
</dbReference>
<dbReference type="AlphaFoldDB" id="A0A0G9JYQ9"/>
<dbReference type="SUPFAM" id="SSF55136">
    <property type="entry name" value="Probable bacterial effector-binding domain"/>
    <property type="match status" value="1"/>
</dbReference>
<evidence type="ECO:0000256" key="2">
    <source>
        <dbReference type="ARBA" id="ARBA00023163"/>
    </source>
</evidence>
<evidence type="ECO:0000259" key="3">
    <source>
        <dbReference type="PROSITE" id="PS01124"/>
    </source>
</evidence>
<evidence type="ECO:0000313" key="5">
    <source>
        <dbReference type="Proteomes" id="UP000035514"/>
    </source>
</evidence>
<dbReference type="PROSITE" id="PS01124">
    <property type="entry name" value="HTH_ARAC_FAMILY_2"/>
    <property type="match status" value="1"/>
</dbReference>
<sequence length="307" mass="36395">MFFSAYFIVIFCYNIGMKKETLQKRTKIANDIMYYIYTHIETNIDIEELSMDLGVSKFHMHRIFKEIFGKNIYESIKSIRLQKASNLLLTNKYSTISNIVNLCGYSSQSSFIKIFKERFEMSPKEWKNGGYKEYSNKIIQQSQKAMQSKADFKNIVPTIVKMPFIESYYIRNKGYNVNIEETWQKLETWVLTNNITSYKRIALFHDNPTITPLDECQYIGCIMVDDMENIKSDRLPKFKIAEGVYAKFDLKGKTGDVLPFIQWVYHEWLPKSEYETTTKPSYAIYEKLDFFDEDNEFELSFYVSINF</sequence>
<dbReference type="InterPro" id="IPR018060">
    <property type="entry name" value="HTH_AraC"/>
</dbReference>
<dbReference type="SMART" id="SM00871">
    <property type="entry name" value="AraC_E_bind"/>
    <property type="match status" value="1"/>
</dbReference>
<evidence type="ECO:0000256" key="1">
    <source>
        <dbReference type="ARBA" id="ARBA00023015"/>
    </source>
</evidence>
<dbReference type="GO" id="GO:0003700">
    <property type="term" value="F:DNA-binding transcription factor activity"/>
    <property type="evidence" value="ECO:0007669"/>
    <property type="project" value="InterPro"/>
</dbReference>
<proteinExistence type="predicted"/>
<organism evidence="4 5">
    <name type="scientific">Aliarcobacter butzleri L348</name>
    <dbReference type="NCBI Taxonomy" id="1447256"/>
    <lineage>
        <taxon>Bacteria</taxon>
        <taxon>Pseudomonadati</taxon>
        <taxon>Campylobacterota</taxon>
        <taxon>Epsilonproteobacteria</taxon>
        <taxon>Campylobacterales</taxon>
        <taxon>Arcobacteraceae</taxon>
        <taxon>Aliarcobacter</taxon>
    </lineage>
</organism>
<dbReference type="Proteomes" id="UP000035514">
    <property type="component" value="Unassembled WGS sequence"/>
</dbReference>
<accession>A0A0G9JYQ9</accession>
<protein>
    <submittedName>
        <fullName evidence="4">AraC family transcriptional regulator</fullName>
    </submittedName>
</protein>
<dbReference type="Gene3D" id="1.10.10.60">
    <property type="entry name" value="Homeodomain-like"/>
    <property type="match status" value="2"/>
</dbReference>
<dbReference type="SUPFAM" id="SSF46689">
    <property type="entry name" value="Homeodomain-like"/>
    <property type="match status" value="2"/>
</dbReference>
<comment type="caution">
    <text evidence="4">The sequence shown here is derived from an EMBL/GenBank/DDBJ whole genome shotgun (WGS) entry which is preliminary data.</text>
</comment>
<dbReference type="Gene3D" id="3.20.80.10">
    <property type="entry name" value="Regulatory factor, effector binding domain"/>
    <property type="match status" value="1"/>
</dbReference>
<dbReference type="InterPro" id="IPR009057">
    <property type="entry name" value="Homeodomain-like_sf"/>
</dbReference>
<name>A0A0G9JYQ9_9BACT</name>
<evidence type="ECO:0000313" key="4">
    <source>
        <dbReference type="EMBL" id="KLD99413.1"/>
    </source>
</evidence>
<keyword evidence="2" id="KW-0804">Transcription</keyword>
<feature type="domain" description="HTH araC/xylS-type" evidence="3">
    <location>
        <begin position="30"/>
        <end position="129"/>
    </location>
</feature>
<reference evidence="4 5" key="1">
    <citation type="submission" date="2014-01" db="EMBL/GenBank/DDBJ databases">
        <title>Development of a Comparative Genomic Fingerprinting Assay for High Resolution Genotyping of Arcobacter butzleri.</title>
        <authorList>
            <person name="Webb A.L."/>
            <person name="Inglis G.D."/>
            <person name="Kruczkiewicz P."/>
            <person name="Selinger L.B."/>
            <person name="Taboada E.N."/>
        </authorList>
    </citation>
    <scope>NUCLEOTIDE SEQUENCE [LARGE SCALE GENOMIC DNA]</scope>
    <source>
        <strain evidence="4 5">L348</strain>
    </source>
</reference>
<keyword evidence="1" id="KW-0805">Transcription regulation</keyword>
<dbReference type="InterPro" id="IPR029442">
    <property type="entry name" value="GyrI-like"/>
</dbReference>
<dbReference type="PANTHER" id="PTHR40055:SF1">
    <property type="entry name" value="TRANSCRIPTIONAL REGULATOR YGIV-RELATED"/>
    <property type="match status" value="1"/>
</dbReference>
<dbReference type="EMBL" id="JAIQ01000097">
    <property type="protein sequence ID" value="KLD99413.1"/>
    <property type="molecule type" value="Genomic_DNA"/>
</dbReference>
<dbReference type="InterPro" id="IPR011256">
    <property type="entry name" value="Reg_factor_effector_dom_sf"/>
</dbReference>